<gene>
    <name evidence="2" type="primary">smrA</name>
    <name evidence="2" type="ORF">JQC93_08115</name>
</gene>
<dbReference type="EMBL" id="JAFEUM010000002">
    <property type="protein sequence ID" value="MBM7036378.1"/>
    <property type="molecule type" value="Genomic_DNA"/>
</dbReference>
<organism evidence="2 3">
    <name type="scientific">Vibrio ulleungensis</name>
    <dbReference type="NCBI Taxonomy" id="2807619"/>
    <lineage>
        <taxon>Bacteria</taxon>
        <taxon>Pseudomonadati</taxon>
        <taxon>Pseudomonadota</taxon>
        <taxon>Gammaproteobacteria</taxon>
        <taxon>Vibrionales</taxon>
        <taxon>Vibrionaceae</taxon>
        <taxon>Vibrio</taxon>
    </lineage>
</organism>
<dbReference type="SMART" id="SM00463">
    <property type="entry name" value="SMR"/>
    <property type="match status" value="1"/>
</dbReference>
<evidence type="ECO:0000313" key="2">
    <source>
        <dbReference type="EMBL" id="MBM7036378.1"/>
    </source>
</evidence>
<dbReference type="NCBIfam" id="NF033154">
    <property type="entry name" value="endonuc_SmrA"/>
    <property type="match status" value="1"/>
</dbReference>
<protein>
    <submittedName>
        <fullName evidence="2">DNA endonuclease SmrA</fullName>
    </submittedName>
</protein>
<evidence type="ECO:0000313" key="3">
    <source>
        <dbReference type="Proteomes" id="UP000809621"/>
    </source>
</evidence>
<comment type="caution">
    <text evidence="2">The sequence shown here is derived from an EMBL/GenBank/DDBJ whole genome shotgun (WGS) entry which is preliminary data.</text>
</comment>
<keyword evidence="2" id="KW-0378">Hydrolase</keyword>
<keyword evidence="2" id="KW-0540">Nuclease</keyword>
<keyword evidence="2" id="KW-0255">Endonuclease</keyword>
<dbReference type="InterPro" id="IPR047688">
    <property type="entry name" value="Endonuc_SmrA"/>
</dbReference>
<evidence type="ECO:0000259" key="1">
    <source>
        <dbReference type="PROSITE" id="PS50828"/>
    </source>
</evidence>
<keyword evidence="3" id="KW-1185">Reference proteome</keyword>
<dbReference type="PANTHER" id="PTHR35562">
    <property type="entry name" value="DNA ENDONUCLEASE SMRA-RELATED"/>
    <property type="match status" value="1"/>
</dbReference>
<dbReference type="SUPFAM" id="SSF160443">
    <property type="entry name" value="SMR domain-like"/>
    <property type="match status" value="1"/>
</dbReference>
<feature type="domain" description="Smr" evidence="1">
    <location>
        <begin position="97"/>
        <end position="177"/>
    </location>
</feature>
<dbReference type="Proteomes" id="UP000809621">
    <property type="component" value="Unassembled WGS sequence"/>
</dbReference>
<dbReference type="InterPro" id="IPR002625">
    <property type="entry name" value="Smr_dom"/>
</dbReference>
<dbReference type="GO" id="GO:0004519">
    <property type="term" value="F:endonuclease activity"/>
    <property type="evidence" value="ECO:0007669"/>
    <property type="project" value="UniProtKB-KW"/>
</dbReference>
<proteinExistence type="predicted"/>
<accession>A0ABS2HFR0</accession>
<dbReference type="PANTHER" id="PTHR35562:SF2">
    <property type="entry name" value="DNA ENDONUCLEASE SMRA-RELATED"/>
    <property type="match status" value="1"/>
</dbReference>
<name>A0ABS2HFR0_9VIBR</name>
<dbReference type="PROSITE" id="PS50828">
    <property type="entry name" value="SMR"/>
    <property type="match status" value="1"/>
</dbReference>
<dbReference type="Pfam" id="PF01713">
    <property type="entry name" value="Smr"/>
    <property type="match status" value="1"/>
</dbReference>
<reference evidence="2 3" key="1">
    <citation type="submission" date="2021-02" db="EMBL/GenBank/DDBJ databases">
        <authorList>
            <person name="Park J.-S."/>
        </authorList>
    </citation>
    <scope>NUCLEOTIDE SEQUENCE [LARGE SCALE GENOMIC DNA]</scope>
    <source>
        <strain evidence="2 3">188UL20-2</strain>
    </source>
</reference>
<dbReference type="InterPro" id="IPR036063">
    <property type="entry name" value="Smr_dom_sf"/>
</dbReference>
<dbReference type="Gene3D" id="3.30.1370.110">
    <property type="match status" value="1"/>
</dbReference>
<sequence length="195" mass="22137">MSNDALDGEDLFRQMMGDVTPLKQDTTNHENKSRITDAQLARQAAAVKESEPLSDYLTLDNAPIIKPDDLIEYKKDGVQDGVYKKLRLGKYPIQARLDLHKKSLKHARDEVIEFVKRCMRLDIRTVVIVHGKGHHSNPPALIKSYLAAWLEHIPEVMCAHSALPQHGGTGALYLMLRKSDAKKQETRERHQKRLG</sequence>
<dbReference type="RefSeq" id="WP_205157945.1">
    <property type="nucleotide sequence ID" value="NZ_JAFEUM010000002.1"/>
</dbReference>